<keyword evidence="2" id="KW-1185">Reference proteome</keyword>
<dbReference type="GO" id="GO:0008757">
    <property type="term" value="F:S-adenosylmethionine-dependent methyltransferase activity"/>
    <property type="evidence" value="ECO:0007669"/>
    <property type="project" value="UniProtKB-ARBA"/>
</dbReference>
<dbReference type="GO" id="GO:0032991">
    <property type="term" value="C:protein-containing complex"/>
    <property type="evidence" value="ECO:0007669"/>
    <property type="project" value="TreeGrafter"/>
</dbReference>
<dbReference type="InterPro" id="IPR029063">
    <property type="entry name" value="SAM-dependent_MTases_sf"/>
</dbReference>
<dbReference type="STRING" id="1507870.A0A1V8T2B4"/>
<dbReference type="EMBL" id="NAJO01000019">
    <property type="protein sequence ID" value="OQO05573.1"/>
    <property type="molecule type" value="Genomic_DNA"/>
</dbReference>
<name>A0A1V8T2B4_9PEZI</name>
<dbReference type="SUPFAM" id="SSF53335">
    <property type="entry name" value="S-adenosyl-L-methionine-dependent methyltransferases"/>
    <property type="match status" value="1"/>
</dbReference>
<dbReference type="InterPro" id="IPR019410">
    <property type="entry name" value="Methyltransf_16"/>
</dbReference>
<proteinExistence type="predicted"/>
<protein>
    <recommendedName>
        <fullName evidence="3">Diaminohydroxyphosphoribosylamino-pyrimidine deaminase</fullName>
    </recommendedName>
</protein>
<reference evidence="2" key="1">
    <citation type="submission" date="2017-03" db="EMBL/GenBank/DDBJ databases">
        <title>Genomes of endolithic fungi from Antarctica.</title>
        <authorList>
            <person name="Coleine C."/>
            <person name="Masonjones S."/>
            <person name="Stajich J.E."/>
        </authorList>
    </citation>
    <scope>NUCLEOTIDE SEQUENCE [LARGE SCALE GENOMIC DNA]</scope>
    <source>
        <strain evidence="2">CCFEE 5527</strain>
    </source>
</reference>
<evidence type="ECO:0000313" key="2">
    <source>
        <dbReference type="Proteomes" id="UP000192596"/>
    </source>
</evidence>
<dbReference type="OrthoDB" id="2529286at2759"/>
<dbReference type="FunCoup" id="A0A1V8T2B4">
    <property type="interactions" value="8"/>
</dbReference>
<dbReference type="Pfam" id="PF10294">
    <property type="entry name" value="Methyltransf_16"/>
    <property type="match status" value="1"/>
</dbReference>
<dbReference type="Proteomes" id="UP000192596">
    <property type="component" value="Unassembled WGS sequence"/>
</dbReference>
<evidence type="ECO:0008006" key="3">
    <source>
        <dbReference type="Google" id="ProtNLM"/>
    </source>
</evidence>
<accession>A0A1V8T2B4</accession>
<dbReference type="GO" id="GO:0005829">
    <property type="term" value="C:cytosol"/>
    <property type="evidence" value="ECO:0007669"/>
    <property type="project" value="TreeGrafter"/>
</dbReference>
<evidence type="ECO:0000313" key="1">
    <source>
        <dbReference type="EMBL" id="OQO05573.1"/>
    </source>
</evidence>
<organism evidence="1 2">
    <name type="scientific">Cryoendolithus antarcticus</name>
    <dbReference type="NCBI Taxonomy" id="1507870"/>
    <lineage>
        <taxon>Eukaryota</taxon>
        <taxon>Fungi</taxon>
        <taxon>Dikarya</taxon>
        <taxon>Ascomycota</taxon>
        <taxon>Pezizomycotina</taxon>
        <taxon>Dothideomycetes</taxon>
        <taxon>Dothideomycetidae</taxon>
        <taxon>Cladosporiales</taxon>
        <taxon>Cladosporiaceae</taxon>
        <taxon>Cryoendolithus</taxon>
    </lineage>
</organism>
<dbReference type="PANTHER" id="PTHR14614:SF109">
    <property type="entry name" value="RIBOSOMAL LYSINE N-METHYLTRANSFERASE 5"/>
    <property type="match status" value="1"/>
</dbReference>
<comment type="caution">
    <text evidence="1">The sequence shown here is derived from an EMBL/GenBank/DDBJ whole genome shotgun (WGS) entry which is preliminary data.</text>
</comment>
<dbReference type="PANTHER" id="PTHR14614">
    <property type="entry name" value="HEPATOCELLULAR CARCINOMA-ASSOCIATED ANTIGEN"/>
    <property type="match status" value="1"/>
</dbReference>
<gene>
    <name evidence="1" type="ORF">B0A48_09343</name>
</gene>
<dbReference type="Gene3D" id="3.40.50.150">
    <property type="entry name" value="Vaccinia Virus protein VP39"/>
    <property type="match status" value="1"/>
</dbReference>
<dbReference type="AlphaFoldDB" id="A0A1V8T2B4"/>
<sequence>MDAFLALLGPEIEDASEETFTLFSQSRSLSQDLGMLDPTATSVDITINNRDFTITQSPGLLQSNREGGTTGAAVWRTSIFLAKWLESTKCPLFQQRVLKKGSTVLELGSGISGLTASVLAPKITRFVATDQAYALKLLGQNIDSNVPTLRRKSAAPTYRIDILPLDWEQDDVRSFLSSHELSADVDLVLASDCIYNYALIDSFVDVCAEICQSRTHADEGGGQETAPTVCIIAQQLRQPDVFEQWLEEFMRKFRVWRVAEALLGGEVEGGKGFCIHVGVLR</sequence>
<dbReference type="InParanoid" id="A0A1V8T2B4"/>